<dbReference type="PANTHER" id="PTHR34386:SF1">
    <property type="entry name" value="GLUTAREDOXIN-LIKE PROTEIN NRDH"/>
    <property type="match status" value="1"/>
</dbReference>
<dbReference type="Gene3D" id="3.40.30.10">
    <property type="entry name" value="Glutaredoxin"/>
    <property type="match status" value="1"/>
</dbReference>
<dbReference type="PROSITE" id="PS51354">
    <property type="entry name" value="GLUTAREDOXIN_2"/>
    <property type="match status" value="1"/>
</dbReference>
<gene>
    <name evidence="2" type="ORF">A2Z42_01365</name>
</gene>
<dbReference type="SUPFAM" id="SSF52833">
    <property type="entry name" value="Thioredoxin-like"/>
    <property type="match status" value="1"/>
</dbReference>
<accession>A0A1G1WFS8</accession>
<dbReference type="Pfam" id="PF00462">
    <property type="entry name" value="Glutaredoxin"/>
    <property type="match status" value="1"/>
</dbReference>
<dbReference type="InterPro" id="IPR002109">
    <property type="entry name" value="Glutaredoxin"/>
</dbReference>
<protein>
    <recommendedName>
        <fullName evidence="1">Glutaredoxin domain-containing protein</fullName>
    </recommendedName>
</protein>
<dbReference type="GO" id="GO:0045454">
    <property type="term" value="P:cell redox homeostasis"/>
    <property type="evidence" value="ECO:0007669"/>
    <property type="project" value="TreeGrafter"/>
</dbReference>
<comment type="caution">
    <text evidence="2">The sequence shown here is derived from an EMBL/GenBank/DDBJ whole genome shotgun (WGS) entry which is preliminary data.</text>
</comment>
<dbReference type="EMBL" id="MHCU01000072">
    <property type="protein sequence ID" value="OGY26320.1"/>
    <property type="molecule type" value="Genomic_DNA"/>
</dbReference>
<evidence type="ECO:0000259" key="1">
    <source>
        <dbReference type="Pfam" id="PF00462"/>
    </source>
</evidence>
<dbReference type="InterPro" id="IPR036249">
    <property type="entry name" value="Thioredoxin-like_sf"/>
</dbReference>
<evidence type="ECO:0000313" key="3">
    <source>
        <dbReference type="Proteomes" id="UP000176645"/>
    </source>
</evidence>
<evidence type="ECO:0000313" key="2">
    <source>
        <dbReference type="EMBL" id="OGY26320.1"/>
    </source>
</evidence>
<reference evidence="2 3" key="1">
    <citation type="journal article" date="2016" name="Nat. Commun.">
        <title>Thousands of microbial genomes shed light on interconnected biogeochemical processes in an aquifer system.</title>
        <authorList>
            <person name="Anantharaman K."/>
            <person name="Brown C.T."/>
            <person name="Hug L.A."/>
            <person name="Sharon I."/>
            <person name="Castelle C.J."/>
            <person name="Probst A.J."/>
            <person name="Thomas B.C."/>
            <person name="Singh A."/>
            <person name="Wilkins M.J."/>
            <person name="Karaoz U."/>
            <person name="Brodie E.L."/>
            <person name="Williams K.H."/>
            <person name="Hubbard S.S."/>
            <person name="Banfield J.F."/>
        </authorList>
    </citation>
    <scope>NUCLEOTIDE SEQUENCE [LARGE SCALE GENOMIC DNA]</scope>
</reference>
<dbReference type="Proteomes" id="UP000176645">
    <property type="component" value="Unassembled WGS sequence"/>
</dbReference>
<dbReference type="CDD" id="cd02976">
    <property type="entry name" value="NrdH"/>
    <property type="match status" value="1"/>
</dbReference>
<feature type="domain" description="Glutaredoxin" evidence="1">
    <location>
        <begin position="4"/>
        <end position="54"/>
    </location>
</feature>
<dbReference type="InterPro" id="IPR051548">
    <property type="entry name" value="Grx-like_ET"/>
</dbReference>
<dbReference type="GO" id="GO:0009055">
    <property type="term" value="F:electron transfer activity"/>
    <property type="evidence" value="ECO:0007669"/>
    <property type="project" value="TreeGrafter"/>
</dbReference>
<dbReference type="AlphaFoldDB" id="A0A1G1WFS8"/>
<dbReference type="PANTHER" id="PTHR34386">
    <property type="entry name" value="GLUTAREDOXIN"/>
    <property type="match status" value="1"/>
</dbReference>
<sequence>MPRVKIYTTTTCPYCKMEKDYLDSKGIKYENVFVDNDEKAAEEMLEESGQMGVPFTEITKDDGTVAKILGFDKEKLNETLSIN</sequence>
<organism evidence="2 3">
    <name type="scientific">Candidatus Woykebacteria bacterium RBG_19FT_COMBO_43_10</name>
    <dbReference type="NCBI Taxonomy" id="1802598"/>
    <lineage>
        <taxon>Bacteria</taxon>
        <taxon>Candidatus Woykeibacteriota</taxon>
    </lineage>
</organism>
<name>A0A1G1WFS8_9BACT</name>
<proteinExistence type="predicted"/>